<evidence type="ECO:0008006" key="4">
    <source>
        <dbReference type="Google" id="ProtNLM"/>
    </source>
</evidence>
<name>A0ABQ1M5Z9_9BACT</name>
<dbReference type="Proteomes" id="UP000636010">
    <property type="component" value="Unassembled WGS sequence"/>
</dbReference>
<protein>
    <recommendedName>
        <fullName evidence="4">DUF2178 domain-containing protein</fullName>
    </recommendedName>
</protein>
<evidence type="ECO:0000313" key="2">
    <source>
        <dbReference type="EMBL" id="GGC35510.1"/>
    </source>
</evidence>
<comment type="caution">
    <text evidence="2">The sequence shown here is derived from an EMBL/GenBank/DDBJ whole genome shotgun (WGS) entry which is preliminary data.</text>
</comment>
<evidence type="ECO:0000313" key="3">
    <source>
        <dbReference type="Proteomes" id="UP000636010"/>
    </source>
</evidence>
<dbReference type="EMBL" id="BMEC01000006">
    <property type="protein sequence ID" value="GGC35510.1"/>
    <property type="molecule type" value="Genomic_DNA"/>
</dbReference>
<feature type="transmembrane region" description="Helical" evidence="1">
    <location>
        <begin position="82"/>
        <end position="102"/>
    </location>
</feature>
<organism evidence="2 3">
    <name type="scientific">Marivirga lumbricoides</name>
    <dbReference type="NCBI Taxonomy" id="1046115"/>
    <lineage>
        <taxon>Bacteria</taxon>
        <taxon>Pseudomonadati</taxon>
        <taxon>Bacteroidota</taxon>
        <taxon>Cytophagia</taxon>
        <taxon>Cytophagales</taxon>
        <taxon>Marivirgaceae</taxon>
        <taxon>Marivirga</taxon>
    </lineage>
</organism>
<keyword evidence="1" id="KW-0812">Transmembrane</keyword>
<keyword evidence="1" id="KW-0472">Membrane</keyword>
<keyword evidence="1" id="KW-1133">Transmembrane helix</keyword>
<proteinExistence type="predicted"/>
<evidence type="ECO:0000256" key="1">
    <source>
        <dbReference type="SAM" id="Phobius"/>
    </source>
</evidence>
<sequence length="134" mass="15695">MTKLNYPLLERKWKWLAFTMFPLPFIILGISFIASYSIPQEAVSEIIYLCWALGFGILISLKEEVEDEMIHSMRLKAFQMGVYFLMSGTLAIMIISSIKSFTPFTEWFSAYAAIWLLHTYIYATYSYLKWKNSI</sequence>
<feature type="transmembrane region" description="Helical" evidence="1">
    <location>
        <begin position="108"/>
        <end position="128"/>
    </location>
</feature>
<keyword evidence="3" id="KW-1185">Reference proteome</keyword>
<gene>
    <name evidence="2" type="ORF">GCM10011506_21110</name>
</gene>
<accession>A0ABQ1M5Z9</accession>
<feature type="transmembrane region" description="Helical" evidence="1">
    <location>
        <begin position="42"/>
        <end position="61"/>
    </location>
</feature>
<dbReference type="RefSeq" id="WP_188463127.1">
    <property type="nucleotide sequence ID" value="NZ_BAABHU010000006.1"/>
</dbReference>
<reference evidence="3" key="1">
    <citation type="journal article" date="2019" name="Int. J. Syst. Evol. Microbiol.">
        <title>The Global Catalogue of Microorganisms (GCM) 10K type strain sequencing project: providing services to taxonomists for standard genome sequencing and annotation.</title>
        <authorList>
            <consortium name="The Broad Institute Genomics Platform"/>
            <consortium name="The Broad Institute Genome Sequencing Center for Infectious Disease"/>
            <person name="Wu L."/>
            <person name="Ma J."/>
        </authorList>
    </citation>
    <scope>NUCLEOTIDE SEQUENCE [LARGE SCALE GENOMIC DNA]</scope>
    <source>
        <strain evidence="3">CGMCC 1.10832</strain>
    </source>
</reference>
<feature type="transmembrane region" description="Helical" evidence="1">
    <location>
        <begin position="15"/>
        <end position="36"/>
    </location>
</feature>